<sequence>MSDENVDFAEEVFEDALEDTCPMDLTAAMQAASHAVNLFFNNRFEDARNILKPWLVVVKGSGVGPSVKFRTLSSSDAPPSSSSVAKPSIGCGVVVAVVQSCGAGVVVVVPGCGVVVVVVQSCGAGVVVVVPGCGVVVVVVAVVQGCGVVVAVVQSCGAGVVVVVSSRALAGQKDIETAAETLKQSLEVCSRYRRRAGLGESLGKMVKRPDYNTYTDEEMHAELCYAEALLLRAVLSFIEDETLISFVKGGIKIRACYQSYKECWYMLESRRWEGNDDKRHFESGVRMGVGSFNLLISQLPGRVLKLLEFVGFSGNKSCQYLGLSELQKGFELRGSLRRVLCGLILLGSHLIFAYVLGTSDGDIHLAQTILDDQLQLYPNGALFLFFAGRLHYVKAEFAQAAEFYHKSWASQNQWRHFHHVCYWELMWCGIMTAQWHEGVRYAGMLLEENKWSRATYAYIKACCLCMQDDLTDDQRRDLRETMRSIPGLKQRIAGKSLPVEKFAVKKSLRFFAQQERLTLAALELIYAWNGFRVLGGSFECLDRLYALADAQTLRLAGLPARDQGDCHWDDVLLAHFLKGCCLAQMKAPLQAAECFTFVISNEKKLKEDKYLVPSALLEVALLHVYGEKGDLDQARTILEYAKNNYKGYSLESRLHFRMHGMLNKITAIQKGLETLHTTTPTQAVPSQLVPSEVVPSQDAAPVGRQEQANGGSQGSPQDLGSPSSLGVPEGEGGTRYPGISRSPSPFPAGDDKGAAFKDLPEASEVLNMKAFCNMKIT</sequence>
<evidence type="ECO:0000313" key="4">
    <source>
        <dbReference type="RefSeq" id="XP_047739114.1"/>
    </source>
</evidence>
<dbReference type="PANTHER" id="PTHR31859:SF9">
    <property type="entry name" value="TETRATRICOPEPTIDE REPEAT PROTEIN 39B"/>
    <property type="match status" value="1"/>
</dbReference>
<dbReference type="Proteomes" id="UP000694843">
    <property type="component" value="Unplaced"/>
</dbReference>
<feature type="compositionally biased region" description="Polar residues" evidence="1">
    <location>
        <begin position="706"/>
        <end position="724"/>
    </location>
</feature>
<feature type="transmembrane region" description="Helical" evidence="2">
    <location>
        <begin position="339"/>
        <end position="357"/>
    </location>
</feature>
<organism evidence="3 4">
    <name type="scientific">Hyalella azteca</name>
    <name type="common">Amphipod</name>
    <dbReference type="NCBI Taxonomy" id="294128"/>
    <lineage>
        <taxon>Eukaryota</taxon>
        <taxon>Metazoa</taxon>
        <taxon>Ecdysozoa</taxon>
        <taxon>Arthropoda</taxon>
        <taxon>Crustacea</taxon>
        <taxon>Multicrustacea</taxon>
        <taxon>Malacostraca</taxon>
        <taxon>Eumalacostraca</taxon>
        <taxon>Peracarida</taxon>
        <taxon>Amphipoda</taxon>
        <taxon>Senticaudata</taxon>
        <taxon>Talitrida</taxon>
        <taxon>Talitroidea</taxon>
        <taxon>Hyalellidae</taxon>
        <taxon>Hyalella</taxon>
    </lineage>
</organism>
<dbReference type="GeneID" id="108672662"/>
<keyword evidence="2" id="KW-0812">Transmembrane</keyword>
<proteinExistence type="predicted"/>
<evidence type="ECO:0000313" key="3">
    <source>
        <dbReference type="Proteomes" id="UP000694843"/>
    </source>
</evidence>
<evidence type="ECO:0000256" key="1">
    <source>
        <dbReference type="SAM" id="MobiDB-lite"/>
    </source>
</evidence>
<evidence type="ECO:0000256" key="2">
    <source>
        <dbReference type="SAM" id="Phobius"/>
    </source>
</evidence>
<dbReference type="OrthoDB" id="43460at2759"/>
<dbReference type="Pfam" id="PF10300">
    <property type="entry name" value="Iml2-TPR_39"/>
    <property type="match status" value="1"/>
</dbReference>
<feature type="transmembrane region" description="Helical" evidence="2">
    <location>
        <begin position="105"/>
        <end position="130"/>
    </location>
</feature>
<accession>A0A979FSN5</accession>
<protein>
    <submittedName>
        <fullName evidence="4">Tetratricopeptide repeat protein 39B</fullName>
    </submittedName>
</protein>
<dbReference type="InterPro" id="IPR019412">
    <property type="entry name" value="IML2/TPR_39"/>
</dbReference>
<dbReference type="RefSeq" id="XP_047739114.1">
    <property type="nucleotide sequence ID" value="XM_047883158.1"/>
</dbReference>
<dbReference type="OMA" id="ELMWAHC"/>
<keyword evidence="3" id="KW-1185">Reference proteome</keyword>
<name>A0A979FSN5_HYAAZ</name>
<reference evidence="4" key="1">
    <citation type="submission" date="2025-08" db="UniProtKB">
        <authorList>
            <consortium name="RefSeq"/>
        </authorList>
    </citation>
    <scope>IDENTIFICATION</scope>
    <source>
        <tissue evidence="4">Whole organism</tissue>
    </source>
</reference>
<dbReference type="KEGG" id="hazt:108672662"/>
<keyword evidence="2" id="KW-1133">Transmembrane helix</keyword>
<dbReference type="PANTHER" id="PTHR31859">
    <property type="entry name" value="TETRATRICOPEPTIDE REPEAT PROTEIN 39 FAMILY MEMBER"/>
    <property type="match status" value="1"/>
</dbReference>
<keyword evidence="2" id="KW-0472">Membrane</keyword>
<dbReference type="SUPFAM" id="SSF81901">
    <property type="entry name" value="HCP-like"/>
    <property type="match status" value="1"/>
</dbReference>
<dbReference type="AlphaFoldDB" id="A0A979FSN5"/>
<feature type="region of interest" description="Disordered" evidence="1">
    <location>
        <begin position="683"/>
        <end position="755"/>
    </location>
</feature>
<feature type="transmembrane region" description="Helical" evidence="2">
    <location>
        <begin position="136"/>
        <end position="164"/>
    </location>
</feature>
<gene>
    <name evidence="4" type="primary">LOC108672662</name>
</gene>